<evidence type="ECO:0008006" key="4">
    <source>
        <dbReference type="Google" id="ProtNLM"/>
    </source>
</evidence>
<dbReference type="AlphaFoldDB" id="A0A2Z4REB1"/>
<dbReference type="Pfam" id="PF16931">
    <property type="entry name" value="Phage_holin_8"/>
    <property type="match status" value="1"/>
</dbReference>
<feature type="transmembrane region" description="Helical" evidence="1">
    <location>
        <begin position="82"/>
        <end position="102"/>
    </location>
</feature>
<dbReference type="RefSeq" id="WP_110963210.1">
    <property type="nucleotide sequence ID" value="NZ_CP029693.1"/>
</dbReference>
<name>A0A2Z4REB1_PSEPU</name>
<evidence type="ECO:0000313" key="2">
    <source>
        <dbReference type="EMBL" id="AWY39433.1"/>
    </source>
</evidence>
<protein>
    <recommendedName>
        <fullName evidence="4">Phage holin</fullName>
    </recommendedName>
</protein>
<keyword evidence="1" id="KW-0812">Transmembrane</keyword>
<dbReference type="InterPro" id="IPR032637">
    <property type="entry name" value="Phage_holin-like"/>
</dbReference>
<feature type="transmembrane region" description="Helical" evidence="1">
    <location>
        <begin position="52"/>
        <end position="70"/>
    </location>
</feature>
<organism evidence="2 3">
    <name type="scientific">Pseudomonas putida</name>
    <name type="common">Arthrobacter siderocapsulatus</name>
    <dbReference type="NCBI Taxonomy" id="303"/>
    <lineage>
        <taxon>Bacteria</taxon>
        <taxon>Pseudomonadati</taxon>
        <taxon>Pseudomonadota</taxon>
        <taxon>Gammaproteobacteria</taxon>
        <taxon>Pseudomonadales</taxon>
        <taxon>Pseudomonadaceae</taxon>
        <taxon>Pseudomonas</taxon>
    </lineage>
</organism>
<evidence type="ECO:0000313" key="3">
    <source>
        <dbReference type="Proteomes" id="UP000250299"/>
    </source>
</evidence>
<proteinExistence type="predicted"/>
<reference evidence="2 3" key="1">
    <citation type="submission" date="2018-05" db="EMBL/GenBank/DDBJ databases">
        <title>Whole genome sequence of Pseudomonas putida JBC17.</title>
        <authorList>
            <person name="Lee Y.H."/>
            <person name="David K."/>
        </authorList>
    </citation>
    <scope>NUCLEOTIDE SEQUENCE [LARGE SCALE GENOMIC DNA]</scope>
    <source>
        <strain evidence="2 3">JBC17</strain>
    </source>
</reference>
<dbReference type="Proteomes" id="UP000250299">
    <property type="component" value="Chromosome"/>
</dbReference>
<dbReference type="OrthoDB" id="6906038at2"/>
<gene>
    <name evidence="2" type="ORF">DKY63_05750</name>
</gene>
<dbReference type="EMBL" id="CP029693">
    <property type="protein sequence ID" value="AWY39433.1"/>
    <property type="molecule type" value="Genomic_DNA"/>
</dbReference>
<keyword evidence="1" id="KW-1133">Transmembrane helix</keyword>
<accession>A0A2Z4REB1</accession>
<sequence>MSEPATVVVAGGVGLAATGLLAGVDMLAVIGALAGSLVFFTTTEELPVWKRVLFLLVSFVMGYMFAPGMAEVELFGVRPFKFTGPAAFGASVVVVTVALAVIKRRGLIADQQGRQDG</sequence>
<keyword evidence="1" id="KW-0472">Membrane</keyword>
<evidence type="ECO:0000256" key="1">
    <source>
        <dbReference type="SAM" id="Phobius"/>
    </source>
</evidence>
<feature type="transmembrane region" description="Helical" evidence="1">
    <location>
        <begin position="20"/>
        <end position="40"/>
    </location>
</feature>